<name>A0ABY7TV43_9SPHN</name>
<dbReference type="Proteomes" id="UP001218231">
    <property type="component" value="Chromosome"/>
</dbReference>
<dbReference type="RefSeq" id="WP_273617494.1">
    <property type="nucleotide sequence ID" value="NZ_CP117417.1"/>
</dbReference>
<accession>A0ABY7TV43</accession>
<dbReference type="InterPro" id="IPR018673">
    <property type="entry name" value="DUF2141"/>
</dbReference>
<evidence type="ECO:0000313" key="1">
    <source>
        <dbReference type="EMBL" id="WCT77104.1"/>
    </source>
</evidence>
<dbReference type="Pfam" id="PF09912">
    <property type="entry name" value="DUF2141"/>
    <property type="match status" value="1"/>
</dbReference>
<proteinExistence type="predicted"/>
<dbReference type="EMBL" id="CP117417">
    <property type="protein sequence ID" value="WCT77104.1"/>
    <property type="molecule type" value="Genomic_DNA"/>
</dbReference>
<gene>
    <name evidence="1" type="ORF">PQ457_14445</name>
</gene>
<organism evidence="1 2">
    <name type="scientific">Novosphingobium humi</name>
    <dbReference type="NCBI Taxonomy" id="2282397"/>
    <lineage>
        <taxon>Bacteria</taxon>
        <taxon>Pseudomonadati</taxon>
        <taxon>Pseudomonadota</taxon>
        <taxon>Alphaproteobacteria</taxon>
        <taxon>Sphingomonadales</taxon>
        <taxon>Sphingomonadaceae</taxon>
        <taxon>Novosphingobium</taxon>
    </lineage>
</organism>
<protein>
    <submittedName>
        <fullName evidence="1">DUF2141 domain-containing protein</fullName>
    </submittedName>
</protein>
<evidence type="ECO:0000313" key="2">
    <source>
        <dbReference type="Proteomes" id="UP001218231"/>
    </source>
</evidence>
<reference evidence="1 2" key="1">
    <citation type="submission" date="2023-02" db="EMBL/GenBank/DDBJ databases">
        <title>Genome sequence of Novosphingobium humi KACC 19094.</title>
        <authorList>
            <person name="Kim S."/>
            <person name="Heo J."/>
            <person name="Kwon S.-W."/>
        </authorList>
    </citation>
    <scope>NUCLEOTIDE SEQUENCE [LARGE SCALE GENOMIC DNA]</scope>
    <source>
        <strain evidence="1 2">KACC 19094</strain>
    </source>
</reference>
<sequence length="146" mass="15383">MSLALIAVALAGAEIDAGAAHGGGPVGAPLTVVVDNVRSNAGRVHVALCPQKSFLKDDCALEASAPAQKGTTSVTFANVPPGEWAAQVFQDENGNKKVDRNFLGIPKEGVGFSRDAKIVFSPPKWRDAVFSHEAKAQVIRLALRYF</sequence>
<keyword evidence="2" id="KW-1185">Reference proteome</keyword>